<dbReference type="Proteomes" id="UP000092993">
    <property type="component" value="Unassembled WGS sequence"/>
</dbReference>
<evidence type="ECO:0000313" key="2">
    <source>
        <dbReference type="EMBL" id="OBZ76886.1"/>
    </source>
</evidence>
<organism evidence="2 3">
    <name type="scientific">Grifola frondosa</name>
    <name type="common">Maitake</name>
    <name type="synonym">Polyporus frondosus</name>
    <dbReference type="NCBI Taxonomy" id="5627"/>
    <lineage>
        <taxon>Eukaryota</taxon>
        <taxon>Fungi</taxon>
        <taxon>Dikarya</taxon>
        <taxon>Basidiomycota</taxon>
        <taxon>Agaricomycotina</taxon>
        <taxon>Agaricomycetes</taxon>
        <taxon>Polyporales</taxon>
        <taxon>Grifolaceae</taxon>
        <taxon>Grifola</taxon>
    </lineage>
</organism>
<comment type="caution">
    <text evidence="2">The sequence shown here is derived from an EMBL/GenBank/DDBJ whole genome shotgun (WGS) entry which is preliminary data.</text>
</comment>
<keyword evidence="3" id="KW-1185">Reference proteome</keyword>
<feature type="region of interest" description="Disordered" evidence="1">
    <location>
        <begin position="1"/>
        <end position="37"/>
    </location>
</feature>
<evidence type="ECO:0000256" key="1">
    <source>
        <dbReference type="SAM" id="MobiDB-lite"/>
    </source>
</evidence>
<dbReference type="EMBL" id="LUGG01000003">
    <property type="protein sequence ID" value="OBZ76886.1"/>
    <property type="molecule type" value="Genomic_DNA"/>
</dbReference>
<dbReference type="AlphaFoldDB" id="A0A1C7MKE2"/>
<reference evidence="2 3" key="1">
    <citation type="submission" date="2016-03" db="EMBL/GenBank/DDBJ databases">
        <title>Whole genome sequencing of Grifola frondosa 9006-11.</title>
        <authorList>
            <person name="Min B."/>
            <person name="Park H."/>
            <person name="Kim J.-G."/>
            <person name="Cho H."/>
            <person name="Oh Y.-L."/>
            <person name="Kong W.-S."/>
            <person name="Choi I.-G."/>
        </authorList>
    </citation>
    <scope>NUCLEOTIDE SEQUENCE [LARGE SCALE GENOMIC DNA]</scope>
    <source>
        <strain evidence="2 3">9006-11</strain>
    </source>
</reference>
<name>A0A1C7MKE2_GRIFR</name>
<proteinExistence type="predicted"/>
<gene>
    <name evidence="2" type="ORF">A0H81_03630</name>
</gene>
<evidence type="ECO:0000313" key="3">
    <source>
        <dbReference type="Proteomes" id="UP000092993"/>
    </source>
</evidence>
<accession>A0A1C7MKE2</accession>
<sequence>MEESVPGDPISRSWAESSTHTLRSRGLPRPSSCPAATADRHWVKSLRTLSRRDSVLSLRRHALLPPDRRSFAIRV</sequence>
<protein>
    <submittedName>
        <fullName evidence="2">Uncharacterized protein</fullName>
    </submittedName>
</protein>